<comment type="subcellular location">
    <subcellularLocation>
        <location evidence="1 7">Cell membrane</location>
        <topology evidence="1 7">Multi-pass membrane protein</topology>
    </subcellularLocation>
</comment>
<dbReference type="PANTHER" id="PTHR43744">
    <property type="entry name" value="ABC TRANSPORTER PERMEASE PROTEIN MG189-RELATED-RELATED"/>
    <property type="match status" value="1"/>
</dbReference>
<feature type="transmembrane region" description="Helical" evidence="7">
    <location>
        <begin position="197"/>
        <end position="214"/>
    </location>
</feature>
<evidence type="ECO:0000256" key="6">
    <source>
        <dbReference type="ARBA" id="ARBA00023136"/>
    </source>
</evidence>
<feature type="transmembrane region" description="Helical" evidence="7">
    <location>
        <begin position="114"/>
        <end position="135"/>
    </location>
</feature>
<keyword evidence="5 7" id="KW-1133">Transmembrane helix</keyword>
<dbReference type="AlphaFoldDB" id="A0A1G7SBB5"/>
<reference evidence="9 10" key="1">
    <citation type="submission" date="2016-10" db="EMBL/GenBank/DDBJ databases">
        <authorList>
            <person name="de Groot N.N."/>
        </authorList>
    </citation>
    <scope>NUCLEOTIDE SEQUENCE [LARGE SCALE GENOMIC DNA]</scope>
    <source>
        <strain evidence="9 10">DSM 28129</strain>
    </source>
</reference>
<evidence type="ECO:0000256" key="2">
    <source>
        <dbReference type="ARBA" id="ARBA00022448"/>
    </source>
</evidence>
<evidence type="ECO:0000313" key="9">
    <source>
        <dbReference type="EMBL" id="SDG20271.1"/>
    </source>
</evidence>
<dbReference type="GO" id="GO:0005886">
    <property type="term" value="C:plasma membrane"/>
    <property type="evidence" value="ECO:0007669"/>
    <property type="project" value="UniProtKB-SubCell"/>
</dbReference>
<comment type="similarity">
    <text evidence="7">Belongs to the binding-protein-dependent transport system permease family.</text>
</comment>
<sequence length="283" mass="32112">MGTKLTLKSSSMNYKKLLFSVIMLLVGILMIVPFIIMISSSFKTQAMVFESPFTTIIPETITWENYSSIFKDEYYFGWYFNSLRVVVLTIVLRGIFVTMAAYAFAKIEFRLKNVLFMVFISTMMITPDTTIVSRFLFYKNIGLTDSYWALVLPAAFDVYFIFMLRQFMMGIPKELSEAAVLDGCGHFRIYSKIIMPLIKPPLVTMVLFTFIWSWNDYANPYVFINTIKSQTLTVGLTTFQGLGGANYALQMAGATLAVIPTVVLFSFLQKYFVEGIASTGVKG</sequence>
<dbReference type="CDD" id="cd06261">
    <property type="entry name" value="TM_PBP2"/>
    <property type="match status" value="1"/>
</dbReference>
<dbReference type="RefSeq" id="WP_175471478.1">
    <property type="nucleotide sequence ID" value="NZ_FNBG01000029.1"/>
</dbReference>
<dbReference type="SUPFAM" id="SSF161098">
    <property type="entry name" value="MetI-like"/>
    <property type="match status" value="1"/>
</dbReference>
<evidence type="ECO:0000256" key="1">
    <source>
        <dbReference type="ARBA" id="ARBA00004651"/>
    </source>
</evidence>
<dbReference type="GO" id="GO:0055085">
    <property type="term" value="P:transmembrane transport"/>
    <property type="evidence" value="ECO:0007669"/>
    <property type="project" value="InterPro"/>
</dbReference>
<keyword evidence="2 7" id="KW-0813">Transport</keyword>
<dbReference type="Proteomes" id="UP000198972">
    <property type="component" value="Unassembled WGS sequence"/>
</dbReference>
<dbReference type="Gene3D" id="1.10.3720.10">
    <property type="entry name" value="MetI-like"/>
    <property type="match status" value="1"/>
</dbReference>
<evidence type="ECO:0000256" key="3">
    <source>
        <dbReference type="ARBA" id="ARBA00022475"/>
    </source>
</evidence>
<organism evidence="9 10">
    <name type="scientific">Fontibacillus panacisegetis</name>
    <dbReference type="NCBI Taxonomy" id="670482"/>
    <lineage>
        <taxon>Bacteria</taxon>
        <taxon>Bacillati</taxon>
        <taxon>Bacillota</taxon>
        <taxon>Bacilli</taxon>
        <taxon>Bacillales</taxon>
        <taxon>Paenibacillaceae</taxon>
        <taxon>Fontibacillus</taxon>
    </lineage>
</organism>
<feature type="transmembrane region" description="Helical" evidence="7">
    <location>
        <begin position="147"/>
        <end position="164"/>
    </location>
</feature>
<evidence type="ECO:0000259" key="8">
    <source>
        <dbReference type="PROSITE" id="PS50928"/>
    </source>
</evidence>
<dbReference type="PANTHER" id="PTHR43744:SF12">
    <property type="entry name" value="ABC TRANSPORTER PERMEASE PROTEIN MG189-RELATED"/>
    <property type="match status" value="1"/>
</dbReference>
<dbReference type="EMBL" id="FNBG01000029">
    <property type="protein sequence ID" value="SDG20271.1"/>
    <property type="molecule type" value="Genomic_DNA"/>
</dbReference>
<feature type="transmembrane region" description="Helical" evidence="7">
    <location>
        <begin position="85"/>
        <end position="105"/>
    </location>
</feature>
<feature type="domain" description="ABC transmembrane type-1" evidence="8">
    <location>
        <begin position="79"/>
        <end position="268"/>
    </location>
</feature>
<dbReference type="Pfam" id="PF00528">
    <property type="entry name" value="BPD_transp_1"/>
    <property type="match status" value="1"/>
</dbReference>
<evidence type="ECO:0000256" key="5">
    <source>
        <dbReference type="ARBA" id="ARBA00022989"/>
    </source>
</evidence>
<dbReference type="InterPro" id="IPR035906">
    <property type="entry name" value="MetI-like_sf"/>
</dbReference>
<accession>A0A1G7SBB5</accession>
<dbReference type="PROSITE" id="PS50928">
    <property type="entry name" value="ABC_TM1"/>
    <property type="match status" value="1"/>
</dbReference>
<keyword evidence="4 7" id="KW-0812">Transmembrane</keyword>
<protein>
    <submittedName>
        <fullName evidence="9">Carbohydrate ABC transporter membrane protein 2, CUT1 family</fullName>
    </submittedName>
</protein>
<keyword evidence="10" id="KW-1185">Reference proteome</keyword>
<proteinExistence type="inferred from homology"/>
<feature type="transmembrane region" description="Helical" evidence="7">
    <location>
        <begin position="247"/>
        <end position="268"/>
    </location>
</feature>
<dbReference type="InterPro" id="IPR000515">
    <property type="entry name" value="MetI-like"/>
</dbReference>
<evidence type="ECO:0000256" key="7">
    <source>
        <dbReference type="RuleBase" id="RU363032"/>
    </source>
</evidence>
<dbReference type="STRING" id="670482.SAMN04488542_12946"/>
<keyword evidence="3" id="KW-1003">Cell membrane</keyword>
<evidence type="ECO:0000256" key="4">
    <source>
        <dbReference type="ARBA" id="ARBA00022692"/>
    </source>
</evidence>
<evidence type="ECO:0000313" key="10">
    <source>
        <dbReference type="Proteomes" id="UP000198972"/>
    </source>
</evidence>
<keyword evidence="6 7" id="KW-0472">Membrane</keyword>
<name>A0A1G7SBB5_9BACL</name>
<feature type="transmembrane region" description="Helical" evidence="7">
    <location>
        <begin position="21"/>
        <end position="42"/>
    </location>
</feature>
<gene>
    <name evidence="9" type="ORF">SAMN04488542_12946</name>
</gene>